<organism evidence="1 2">
    <name type="scientific">Larinioides sclopetarius</name>
    <dbReference type="NCBI Taxonomy" id="280406"/>
    <lineage>
        <taxon>Eukaryota</taxon>
        <taxon>Metazoa</taxon>
        <taxon>Ecdysozoa</taxon>
        <taxon>Arthropoda</taxon>
        <taxon>Chelicerata</taxon>
        <taxon>Arachnida</taxon>
        <taxon>Araneae</taxon>
        <taxon>Araneomorphae</taxon>
        <taxon>Entelegynae</taxon>
        <taxon>Araneoidea</taxon>
        <taxon>Araneidae</taxon>
        <taxon>Larinioides</taxon>
    </lineage>
</organism>
<gene>
    <name evidence="1" type="ORF">LARSCL_LOCUS4558</name>
</gene>
<dbReference type="AlphaFoldDB" id="A0AAV1ZDJ2"/>
<name>A0AAV1ZDJ2_9ARAC</name>
<evidence type="ECO:0000313" key="1">
    <source>
        <dbReference type="EMBL" id="CAL1269096.1"/>
    </source>
</evidence>
<protein>
    <submittedName>
        <fullName evidence="1">Uncharacterized protein</fullName>
    </submittedName>
</protein>
<reference evidence="1 2" key="1">
    <citation type="submission" date="2024-04" db="EMBL/GenBank/DDBJ databases">
        <authorList>
            <person name="Rising A."/>
            <person name="Reimegard J."/>
            <person name="Sonavane S."/>
            <person name="Akerstrom W."/>
            <person name="Nylinder S."/>
            <person name="Hedman E."/>
            <person name="Kallberg Y."/>
        </authorList>
    </citation>
    <scope>NUCLEOTIDE SEQUENCE [LARGE SCALE GENOMIC DNA]</scope>
</reference>
<comment type="caution">
    <text evidence="1">The sequence shown here is derived from an EMBL/GenBank/DDBJ whole genome shotgun (WGS) entry which is preliminary data.</text>
</comment>
<proteinExistence type="predicted"/>
<sequence>MKNGHHAGVLPSPAKAHPFLQEVCPPQEWGNLFATIAMLLGQVKIKTEASSRVDFCVEPKLIPGDLVIEPQFCSHMTSEMRPGSIEYLSCMLAIFKLNVISRVNDMELETEGSSASFDQSSEIKLVQL</sequence>
<dbReference type="Proteomes" id="UP001497382">
    <property type="component" value="Unassembled WGS sequence"/>
</dbReference>
<dbReference type="EMBL" id="CAXIEN010000037">
    <property type="protein sequence ID" value="CAL1269096.1"/>
    <property type="molecule type" value="Genomic_DNA"/>
</dbReference>
<keyword evidence="2" id="KW-1185">Reference proteome</keyword>
<accession>A0AAV1ZDJ2</accession>
<evidence type="ECO:0000313" key="2">
    <source>
        <dbReference type="Proteomes" id="UP001497382"/>
    </source>
</evidence>